<sequence length="61" mass="6639">DSLCISSELKNKLQDVLIPERLLTLGHVLGKGEFGSVREAILKTDDSSVQKVAVKVLKCES</sequence>
<keyword evidence="3" id="KW-0675">Receptor</keyword>
<reference evidence="3 4" key="1">
    <citation type="submission" date="2021-06" db="EMBL/GenBank/DDBJ databases">
        <authorList>
            <person name="Palmer J.M."/>
        </authorList>
    </citation>
    <scope>NUCLEOTIDE SEQUENCE [LARGE SCALE GENOMIC DNA]</scope>
    <source>
        <strain evidence="3 4">XC_2019</strain>
        <tissue evidence="3">Muscle</tissue>
    </source>
</reference>
<keyword evidence="3" id="KW-0418">Kinase</keyword>
<feature type="non-terminal residue" evidence="3">
    <location>
        <position position="1"/>
    </location>
</feature>
<accession>A0ABV0RRH4</accession>
<dbReference type="GO" id="GO:0016301">
    <property type="term" value="F:kinase activity"/>
    <property type="evidence" value="ECO:0007669"/>
    <property type="project" value="UniProtKB-KW"/>
</dbReference>
<proteinExistence type="predicted"/>
<dbReference type="EMBL" id="JAHRIN010054346">
    <property type="protein sequence ID" value="MEQ2210751.1"/>
    <property type="molecule type" value="Genomic_DNA"/>
</dbReference>
<name>A0ABV0RRH4_9TELE</name>
<dbReference type="InterPro" id="IPR011009">
    <property type="entry name" value="Kinase-like_dom_sf"/>
</dbReference>
<feature type="binding site" evidence="1">
    <location>
        <position position="55"/>
    </location>
    <ligand>
        <name>ATP</name>
        <dbReference type="ChEBI" id="CHEBI:30616"/>
    </ligand>
</feature>
<dbReference type="Gene3D" id="3.30.200.20">
    <property type="entry name" value="Phosphorylase Kinase, domain 1"/>
    <property type="match status" value="1"/>
</dbReference>
<feature type="domain" description="Protein kinase" evidence="2">
    <location>
        <begin position="23"/>
        <end position="61"/>
    </location>
</feature>
<organism evidence="3 4">
    <name type="scientific">Xenoophorus captivus</name>
    <dbReference type="NCBI Taxonomy" id="1517983"/>
    <lineage>
        <taxon>Eukaryota</taxon>
        <taxon>Metazoa</taxon>
        <taxon>Chordata</taxon>
        <taxon>Craniata</taxon>
        <taxon>Vertebrata</taxon>
        <taxon>Euteleostomi</taxon>
        <taxon>Actinopterygii</taxon>
        <taxon>Neopterygii</taxon>
        <taxon>Teleostei</taxon>
        <taxon>Neoteleostei</taxon>
        <taxon>Acanthomorphata</taxon>
        <taxon>Ovalentaria</taxon>
        <taxon>Atherinomorphae</taxon>
        <taxon>Cyprinodontiformes</taxon>
        <taxon>Goodeidae</taxon>
        <taxon>Xenoophorus</taxon>
    </lineage>
</organism>
<keyword evidence="1" id="KW-0547">Nucleotide-binding</keyword>
<keyword evidence="3" id="KW-0808">Transferase</keyword>
<dbReference type="InterPro" id="IPR001245">
    <property type="entry name" value="Ser-Thr/Tyr_kinase_cat_dom"/>
</dbReference>
<evidence type="ECO:0000313" key="3">
    <source>
        <dbReference type="EMBL" id="MEQ2210751.1"/>
    </source>
</evidence>
<dbReference type="PROSITE" id="PS00107">
    <property type="entry name" value="PROTEIN_KINASE_ATP"/>
    <property type="match status" value="1"/>
</dbReference>
<evidence type="ECO:0000313" key="4">
    <source>
        <dbReference type="Proteomes" id="UP001434883"/>
    </source>
</evidence>
<evidence type="ECO:0000259" key="2">
    <source>
        <dbReference type="PROSITE" id="PS50011"/>
    </source>
</evidence>
<keyword evidence="4" id="KW-1185">Reference proteome</keyword>
<evidence type="ECO:0000256" key="1">
    <source>
        <dbReference type="PROSITE-ProRule" id="PRU10141"/>
    </source>
</evidence>
<dbReference type="InterPro" id="IPR017441">
    <property type="entry name" value="Protein_kinase_ATP_BS"/>
</dbReference>
<dbReference type="Proteomes" id="UP001434883">
    <property type="component" value="Unassembled WGS sequence"/>
</dbReference>
<comment type="caution">
    <text evidence="3">The sequence shown here is derived from an EMBL/GenBank/DDBJ whole genome shotgun (WGS) entry which is preliminary data.</text>
</comment>
<dbReference type="InterPro" id="IPR000719">
    <property type="entry name" value="Prot_kinase_dom"/>
</dbReference>
<dbReference type="SUPFAM" id="SSF56112">
    <property type="entry name" value="Protein kinase-like (PK-like)"/>
    <property type="match status" value="1"/>
</dbReference>
<dbReference type="PROSITE" id="PS50011">
    <property type="entry name" value="PROTEIN_KINASE_DOM"/>
    <property type="match status" value="1"/>
</dbReference>
<protein>
    <submittedName>
        <fullName evidence="3">Tyrosine-protein kinase receptor tyro3</fullName>
    </submittedName>
</protein>
<keyword evidence="1" id="KW-0067">ATP-binding</keyword>
<gene>
    <name evidence="3" type="primary">TYRO3</name>
    <name evidence="3" type="ORF">XENOCAPTIV_018700</name>
</gene>
<dbReference type="Pfam" id="PF07714">
    <property type="entry name" value="PK_Tyr_Ser-Thr"/>
    <property type="match status" value="1"/>
</dbReference>